<accession>A0A221W5J0</accession>
<dbReference type="InterPro" id="IPR050623">
    <property type="entry name" value="Glucan_succinyl_AcylTrfase"/>
</dbReference>
<dbReference type="PANTHER" id="PTHR36927">
    <property type="entry name" value="BLR4337 PROTEIN"/>
    <property type="match status" value="1"/>
</dbReference>
<dbReference type="InterPro" id="IPR002656">
    <property type="entry name" value="Acyl_transf_3_dom"/>
</dbReference>
<proteinExistence type="predicted"/>
<reference evidence="1 2" key="1">
    <citation type="submission" date="2017-07" db="EMBL/GenBank/DDBJ databases">
        <title>Complete genome sequence of Actinoalloteichus hoggarensis DSM 45943, type strain of Actinoalloteichus hoggarensis.</title>
        <authorList>
            <person name="Ruckert C."/>
            <person name="Nouioui I."/>
            <person name="Willmese J."/>
            <person name="van Wezel G."/>
            <person name="Klenk H.-P."/>
            <person name="Kalinowski J."/>
            <person name="Zotchev S.B."/>
        </authorList>
    </citation>
    <scope>NUCLEOTIDE SEQUENCE [LARGE SCALE GENOMIC DNA]</scope>
    <source>
        <strain evidence="1 2">DSM 45943</strain>
    </source>
</reference>
<evidence type="ECO:0000313" key="1">
    <source>
        <dbReference type="EMBL" id="ASO21108.1"/>
    </source>
</evidence>
<dbReference type="GO" id="GO:0016747">
    <property type="term" value="F:acyltransferase activity, transferring groups other than amino-acyl groups"/>
    <property type="evidence" value="ECO:0007669"/>
    <property type="project" value="InterPro"/>
</dbReference>
<dbReference type="KEGG" id="ahg:AHOG_17415"/>
<sequence>MTYTAPSQPTPIATRPRLAYLDNLRVALTVLVVVHHAAAGYSGIPGVWYHTEPATDGSAGFLAGLVMVNQGFFMGAFFLIAGVFVPGSYDRKGGRRFIIDRLIRLGIPLLVFVVAIRPLVNYGYYVSAREAVLAQEGVELPYWLFYLFSWDPGPMWFVELLLLFSLCYVLVRRLRRGRRPAAEPRREGRAPGALLVIGLAVAVAVATYLWRIVVPVGTTVPILGLPTVAYLPQYAALFVVGVLAARNGWLPSLSATAGRIGFAVAVVAAAGVVLVFRSTGDAFHGLGSPESLLMAVCESALAVGMTLGLLVLFRNRFDRQTRTGGFLSERAYTVYFTHALVLVGLGVALSGLAAPAVVKFLLLAVTGVPLCWLAAHLVLALPGARKVL</sequence>
<dbReference type="PANTHER" id="PTHR36927:SF4">
    <property type="entry name" value="BLR5718 PROTEIN"/>
    <property type="match status" value="1"/>
</dbReference>
<evidence type="ECO:0000313" key="2">
    <source>
        <dbReference type="Proteomes" id="UP000204221"/>
    </source>
</evidence>
<organism evidence="1 2">
    <name type="scientific">Actinoalloteichus hoggarensis</name>
    <dbReference type="NCBI Taxonomy" id="1470176"/>
    <lineage>
        <taxon>Bacteria</taxon>
        <taxon>Bacillati</taxon>
        <taxon>Actinomycetota</taxon>
        <taxon>Actinomycetes</taxon>
        <taxon>Pseudonocardiales</taxon>
        <taxon>Pseudonocardiaceae</taxon>
        <taxon>Actinoalloteichus</taxon>
    </lineage>
</organism>
<name>A0A221W5J0_9PSEU</name>
<dbReference type="RefSeq" id="WP_093942329.1">
    <property type="nucleotide sequence ID" value="NZ_CP022521.1"/>
</dbReference>
<keyword evidence="2" id="KW-1185">Reference proteome</keyword>
<dbReference type="AlphaFoldDB" id="A0A221W5J0"/>
<dbReference type="EMBL" id="CP022521">
    <property type="protein sequence ID" value="ASO21108.1"/>
    <property type="molecule type" value="Genomic_DNA"/>
</dbReference>
<dbReference type="Proteomes" id="UP000204221">
    <property type="component" value="Chromosome"/>
</dbReference>
<dbReference type="Pfam" id="PF01757">
    <property type="entry name" value="Acyl_transf_3"/>
    <property type="match status" value="1"/>
</dbReference>
<dbReference type="OrthoDB" id="7375713at2"/>
<protein>
    <submittedName>
        <fullName evidence="1">Glucans biosynthesis protein</fullName>
    </submittedName>
</protein>
<gene>
    <name evidence="1" type="ORF">AHOG_17415</name>
</gene>